<dbReference type="Proteomes" id="UP000708576">
    <property type="component" value="Unassembled WGS sequence"/>
</dbReference>
<gene>
    <name evidence="1" type="ORF">KEM10_21315</name>
</gene>
<evidence type="ECO:0000313" key="2">
    <source>
        <dbReference type="Proteomes" id="UP000708576"/>
    </source>
</evidence>
<comment type="caution">
    <text evidence="1">The sequence shown here is derived from an EMBL/GenBank/DDBJ whole genome shotgun (WGS) entry which is preliminary data.</text>
</comment>
<organism evidence="1 2">
    <name type="scientific">Carboxylicivirga linearis</name>
    <dbReference type="NCBI Taxonomy" id="1628157"/>
    <lineage>
        <taxon>Bacteria</taxon>
        <taxon>Pseudomonadati</taxon>
        <taxon>Bacteroidota</taxon>
        <taxon>Bacteroidia</taxon>
        <taxon>Marinilabiliales</taxon>
        <taxon>Marinilabiliaceae</taxon>
        <taxon>Carboxylicivirga</taxon>
    </lineage>
</organism>
<dbReference type="RefSeq" id="WP_212219478.1">
    <property type="nucleotide sequence ID" value="NZ_JAGUCO010000030.1"/>
</dbReference>
<accession>A0ABS5K151</accession>
<keyword evidence="2" id="KW-1185">Reference proteome</keyword>
<proteinExistence type="predicted"/>
<sequence>MLELLKKLQANSNLITNTVAEISNQLQFGEAKVIEINESTIRNIETLKNTDIYMLLKTIKSMSVNFDNQIIIELESTYDYVLLKWSHALLTESAENVIDIYEYNVIADLTEIIEKQINDINKFCELFLKKEPNEQLSGFELLTLYKGSVRYEQAINHIQELKLHGFNSLNEKETLEQILLEVHPVTFVKGIIEIGAKLDEDDFDEDEWEVMQLNFHLIEKNEYNIKFLENYKEPNALKDATIDKIFDFLVKERVLVGVDRNIIVNIIKNKKLPVAETERVLWDASHQKARIFKDLLKWSNAYFNKCFMIYNDKGELEPLKAKHKVRTNSYPKFQDGMQKVLDSENTTT</sequence>
<name>A0ABS5K151_9BACT</name>
<protein>
    <submittedName>
        <fullName evidence="1">Uncharacterized protein</fullName>
    </submittedName>
</protein>
<dbReference type="EMBL" id="JAGUCO010000030">
    <property type="protein sequence ID" value="MBS2100840.1"/>
    <property type="molecule type" value="Genomic_DNA"/>
</dbReference>
<evidence type="ECO:0000313" key="1">
    <source>
        <dbReference type="EMBL" id="MBS2100840.1"/>
    </source>
</evidence>
<reference evidence="1 2" key="1">
    <citation type="journal article" date="2015" name="Int. J. Syst. Evol. Microbiol.">
        <title>Carboxylicivirga linearis sp. nov., isolated from a sea cucumber culture pond.</title>
        <authorList>
            <person name="Wang F.Q."/>
            <person name="Zhou Y.X."/>
            <person name="Lin X.Z."/>
            <person name="Chen G.J."/>
            <person name="Du Z.J."/>
        </authorList>
    </citation>
    <scope>NUCLEOTIDE SEQUENCE [LARGE SCALE GENOMIC DNA]</scope>
    <source>
        <strain evidence="1 2">FB218</strain>
    </source>
</reference>